<keyword evidence="1 4" id="KW-0808">Transferase</keyword>
<dbReference type="EC" id="2.3.1.-" evidence="4"/>
<keyword evidence="2 4" id="KW-0012">Acyltransferase</keyword>
<reference evidence="4 5" key="1">
    <citation type="submission" date="2024-09" db="EMBL/GenBank/DDBJ databases">
        <authorList>
            <person name="Sun Q."/>
            <person name="Mori K."/>
        </authorList>
    </citation>
    <scope>NUCLEOTIDE SEQUENCE [LARGE SCALE GENOMIC DNA]</scope>
    <source>
        <strain evidence="4 5">KCTC 23279</strain>
    </source>
</reference>
<dbReference type="Pfam" id="PF24553">
    <property type="entry name" value="Rv0428c_C"/>
    <property type="match status" value="1"/>
</dbReference>
<evidence type="ECO:0000256" key="2">
    <source>
        <dbReference type="ARBA" id="ARBA00023315"/>
    </source>
</evidence>
<dbReference type="EMBL" id="JBHLWM010000005">
    <property type="protein sequence ID" value="MFC0241529.1"/>
    <property type="molecule type" value="Genomic_DNA"/>
</dbReference>
<feature type="domain" description="N-acetyltransferase" evidence="3">
    <location>
        <begin position="123"/>
        <end position="257"/>
    </location>
</feature>
<dbReference type="SUPFAM" id="SSF55729">
    <property type="entry name" value="Acyl-CoA N-acyltransferases (Nat)"/>
    <property type="match status" value="1"/>
</dbReference>
<dbReference type="PROSITE" id="PS51186">
    <property type="entry name" value="GNAT"/>
    <property type="match status" value="1"/>
</dbReference>
<dbReference type="InterPro" id="IPR056935">
    <property type="entry name" value="Rv0428c-like_C"/>
</dbReference>
<comment type="caution">
    <text evidence="4">The sequence shown here is derived from an EMBL/GenBank/DDBJ whole genome shotgun (WGS) entry which is preliminary data.</text>
</comment>
<evidence type="ECO:0000313" key="4">
    <source>
        <dbReference type="EMBL" id="MFC0241529.1"/>
    </source>
</evidence>
<dbReference type="InterPro" id="IPR000182">
    <property type="entry name" value="GNAT_dom"/>
</dbReference>
<evidence type="ECO:0000259" key="3">
    <source>
        <dbReference type="PROSITE" id="PS51186"/>
    </source>
</evidence>
<protein>
    <submittedName>
        <fullName evidence="4">GNAT family N-acetyltransferase</fullName>
        <ecNumber evidence="4">2.3.1.-</ecNumber>
    </submittedName>
</protein>
<accession>A0ABV6ETG8</accession>
<organism evidence="4 5">
    <name type="scientific">Rhodopseudomonas telluris</name>
    <dbReference type="NCBI Taxonomy" id="644215"/>
    <lineage>
        <taxon>Bacteria</taxon>
        <taxon>Pseudomonadati</taxon>
        <taxon>Pseudomonadota</taxon>
        <taxon>Alphaproteobacteria</taxon>
        <taxon>Hyphomicrobiales</taxon>
        <taxon>Nitrobacteraceae</taxon>
        <taxon>Rhodopseudomonas</taxon>
    </lineage>
</organism>
<name>A0ABV6ETG8_9BRAD</name>
<dbReference type="InterPro" id="IPR050680">
    <property type="entry name" value="YpeA/RimI_acetyltransf"/>
</dbReference>
<dbReference type="GO" id="GO:0016746">
    <property type="term" value="F:acyltransferase activity"/>
    <property type="evidence" value="ECO:0007669"/>
    <property type="project" value="UniProtKB-KW"/>
</dbReference>
<dbReference type="PANTHER" id="PTHR43420">
    <property type="entry name" value="ACETYLTRANSFERASE"/>
    <property type="match status" value="1"/>
</dbReference>
<keyword evidence="5" id="KW-1185">Reference proteome</keyword>
<dbReference type="Gene3D" id="3.40.630.30">
    <property type="match status" value="1"/>
</dbReference>
<sequence length="257" mass="27604">MTATLAWRVEQACLDAWPALRSAMQGDWLLRFGEGVSRRANSVNPLHGRAASIAEQLDGFAALYRDHGLPLIVRVPTLIAGAAQVNRELDQHGFTSEGETCTLLREFAGERFADDTSAAALDITLAPRPDAEWLAAIARLQARSSSHAAVYARVVDAIALPAGFLALRRDKAIVATAYGVVSGDLLVVESVVVDAALRGQGLGRRLMQALFAWGIGNGAKAVCLQVVADNTAGRALYASLGFDQELYRYAYRRAPQN</sequence>
<dbReference type="InterPro" id="IPR016181">
    <property type="entry name" value="Acyl_CoA_acyltransferase"/>
</dbReference>
<dbReference type="CDD" id="cd04301">
    <property type="entry name" value="NAT_SF"/>
    <property type="match status" value="1"/>
</dbReference>
<evidence type="ECO:0000256" key="1">
    <source>
        <dbReference type="ARBA" id="ARBA00022679"/>
    </source>
</evidence>
<dbReference type="Proteomes" id="UP001589775">
    <property type="component" value="Unassembled WGS sequence"/>
</dbReference>
<dbReference type="RefSeq" id="WP_378388555.1">
    <property type="nucleotide sequence ID" value="NZ_JBHLWM010000005.1"/>
</dbReference>
<evidence type="ECO:0000313" key="5">
    <source>
        <dbReference type="Proteomes" id="UP001589775"/>
    </source>
</evidence>
<proteinExistence type="predicted"/>
<gene>
    <name evidence="4" type="ORF">ACFFJ6_13670</name>
</gene>